<dbReference type="AlphaFoldDB" id="A0A0F9MIR4"/>
<accession>A0A0F9MIR4</accession>
<dbReference type="EMBL" id="LAZR01010053">
    <property type="protein sequence ID" value="KKM69077.1"/>
    <property type="molecule type" value="Genomic_DNA"/>
</dbReference>
<sequence>MDDQEFVRNQQQEAIANDPNAMYADAIREEKAINILAQIDPGNLLTDIEHRIRGEKKDMYGQWSKISRSNGEVSEELVSDFISFLGSILNQNTSMSNFKEQEVTNMMEMIIDWVRTNLVVNAENYGIEGNYPEYDRVAHIICSTCFTVFKRALNGAESRKIFRMMKMNETINPSKENKFTDNFKFW</sequence>
<evidence type="ECO:0000313" key="1">
    <source>
        <dbReference type="EMBL" id="KKM69077.1"/>
    </source>
</evidence>
<proteinExistence type="predicted"/>
<comment type="caution">
    <text evidence="1">The sequence shown here is derived from an EMBL/GenBank/DDBJ whole genome shotgun (WGS) entry which is preliminary data.</text>
</comment>
<name>A0A0F9MIR4_9ZZZZ</name>
<reference evidence="1" key="1">
    <citation type="journal article" date="2015" name="Nature">
        <title>Complex archaea that bridge the gap between prokaryotes and eukaryotes.</title>
        <authorList>
            <person name="Spang A."/>
            <person name="Saw J.H."/>
            <person name="Jorgensen S.L."/>
            <person name="Zaremba-Niedzwiedzka K."/>
            <person name="Martijn J."/>
            <person name="Lind A.E."/>
            <person name="van Eijk R."/>
            <person name="Schleper C."/>
            <person name="Guy L."/>
            <person name="Ettema T.J."/>
        </authorList>
    </citation>
    <scope>NUCLEOTIDE SEQUENCE</scope>
</reference>
<gene>
    <name evidence="1" type="ORF">LCGC14_1454480</name>
</gene>
<organism evidence="1">
    <name type="scientific">marine sediment metagenome</name>
    <dbReference type="NCBI Taxonomy" id="412755"/>
    <lineage>
        <taxon>unclassified sequences</taxon>
        <taxon>metagenomes</taxon>
        <taxon>ecological metagenomes</taxon>
    </lineage>
</organism>
<protein>
    <submittedName>
        <fullName evidence="1">Uncharacterized protein</fullName>
    </submittedName>
</protein>